<feature type="domain" description="YprB ribonuclease H-like" evidence="1">
    <location>
        <begin position="560"/>
        <end position="740"/>
    </location>
</feature>
<organism evidence="2">
    <name type="scientific">viral metagenome</name>
    <dbReference type="NCBI Taxonomy" id="1070528"/>
    <lineage>
        <taxon>unclassified sequences</taxon>
        <taxon>metagenomes</taxon>
        <taxon>organismal metagenomes</taxon>
    </lineage>
</organism>
<name>A0A6C0IUJ7_9ZZZZ</name>
<reference evidence="2" key="1">
    <citation type="journal article" date="2020" name="Nature">
        <title>Giant virus diversity and host interactions through global metagenomics.</title>
        <authorList>
            <person name="Schulz F."/>
            <person name="Roux S."/>
            <person name="Paez-Espino D."/>
            <person name="Jungbluth S."/>
            <person name="Walsh D.A."/>
            <person name="Denef V.J."/>
            <person name="McMahon K.D."/>
            <person name="Konstantinidis K.T."/>
            <person name="Eloe-Fadrosh E.A."/>
            <person name="Kyrpides N.C."/>
            <person name="Woyke T."/>
        </authorList>
    </citation>
    <scope>NUCLEOTIDE SEQUENCE</scope>
    <source>
        <strain evidence="2">GVMAG-M-3300024302-11</strain>
    </source>
</reference>
<evidence type="ECO:0000313" key="2">
    <source>
        <dbReference type="EMBL" id="QHT96220.1"/>
    </source>
</evidence>
<sequence>MSKVINIKEKIIPCLNKLFDSTLKNISNSWYLDNKQSLYKLLIFEDGYLISSESEYPEELENFPSNNEFTNIKIYLEKVTRTSFVSDKESIFKFTFSLNNNVYHYIFKELLNEVDVFNSTQIDSRKRKRSYSTDKIVKKNKKKESDIDWSKMVSASKVRNYLLNDTLIDWLNEYNVTSIDSDISKVKPHSSSTISRFRESDNVDEFTKHIMDQGNVFEKEVIKLLSSKAKIVQASESFQAREVSNFNYTKKLMKEGIPIIFQAVLHDYENNTYGCPDLLVRSDLINSIFNHELLSSTELKNKGYLLGKDYYYVVVDVKHSTLHFNVDFETLRNRDSIPAYKGQLYIYNEALAKIQGHNPMKAFILGKMWSCKDRTGTNFLEKLGVIDYSGFDSNYVQQTKDAVKWILRVRSEGHNWKIKPIPSIPELYPNMNNEKDGQWKDIKKELSDSISEITSLWMCGVKNRSIAHSNNIMCYKDDECCSDLLGFKKGIVSKTLDRIIEINRDDSNIFAPDIIKIDSVDGVNWRTMNESSLEFYLDYETMNSNLGHIIVENDNIGYQDNQFVFQIGIGHTKNGKWCYKSFVAPTNDLLGEVKMINSFWEHVNKIMKEQNKTESHFVHWYCAEPISYKKLQTRISKIGTRIPDKKFVDLYSLFRKEPITINGSLNFSLKSVAKAMNNHRLIKSNWNSKNPCSNGLNAMLLAHKAYKDTKNPMDENNVIMHNIIHYNHIDCKVLWEILTYIRENH</sequence>
<dbReference type="AlphaFoldDB" id="A0A6C0IUJ7"/>
<dbReference type="EMBL" id="MN740254">
    <property type="protein sequence ID" value="QHT96220.1"/>
    <property type="molecule type" value="Genomic_DNA"/>
</dbReference>
<dbReference type="InterPro" id="IPR038720">
    <property type="entry name" value="YprB_RNase_H-like_dom"/>
</dbReference>
<protein>
    <recommendedName>
        <fullName evidence="1">YprB ribonuclease H-like domain-containing protein</fullName>
    </recommendedName>
</protein>
<evidence type="ECO:0000259" key="1">
    <source>
        <dbReference type="Pfam" id="PF13482"/>
    </source>
</evidence>
<dbReference type="Pfam" id="PF13482">
    <property type="entry name" value="RNase_H_2"/>
    <property type="match status" value="1"/>
</dbReference>
<proteinExistence type="predicted"/>
<accession>A0A6C0IUJ7</accession>